<feature type="compositionally biased region" description="Basic and acidic residues" evidence="1">
    <location>
        <begin position="64"/>
        <end position="73"/>
    </location>
</feature>
<protein>
    <recommendedName>
        <fullName evidence="5">Peroxin 22-like protein</fullName>
    </recommendedName>
</protein>
<dbReference type="RefSeq" id="XP_006691249.1">
    <property type="nucleotide sequence ID" value="XM_006691186.1"/>
</dbReference>
<keyword evidence="2" id="KW-1133">Transmembrane helix</keyword>
<dbReference type="OrthoDB" id="5327700at2759"/>
<reference evidence="3 4" key="1">
    <citation type="journal article" date="2011" name="Cell">
        <title>Insight into structure and assembly of the nuclear pore complex by utilizing the genome of a eukaryotic thermophile.</title>
        <authorList>
            <person name="Amlacher S."/>
            <person name="Sarges P."/>
            <person name="Flemming D."/>
            <person name="van Noort V."/>
            <person name="Kunze R."/>
            <person name="Devos D.P."/>
            <person name="Arumugam M."/>
            <person name="Bork P."/>
            <person name="Hurt E."/>
        </authorList>
    </citation>
    <scope>NUCLEOTIDE SEQUENCE [LARGE SCALE GENOMIC DNA]</scope>
    <source>
        <strain evidence="4">DSM 1495 / CBS 144.50 / IMI 039719</strain>
    </source>
</reference>
<feature type="region of interest" description="Disordered" evidence="1">
    <location>
        <begin position="40"/>
        <end position="73"/>
    </location>
</feature>
<feature type="transmembrane region" description="Helical" evidence="2">
    <location>
        <begin position="12"/>
        <end position="36"/>
    </location>
</feature>
<dbReference type="AlphaFoldDB" id="G0RYM1"/>
<evidence type="ECO:0000256" key="2">
    <source>
        <dbReference type="SAM" id="Phobius"/>
    </source>
</evidence>
<evidence type="ECO:0000313" key="4">
    <source>
        <dbReference type="Proteomes" id="UP000008066"/>
    </source>
</evidence>
<evidence type="ECO:0008006" key="5">
    <source>
        <dbReference type="Google" id="ProtNLM"/>
    </source>
</evidence>
<dbReference type="GeneID" id="18254756"/>
<dbReference type="eggNOG" id="ENOG502SHU3">
    <property type="taxonomic scope" value="Eukaryota"/>
</dbReference>
<evidence type="ECO:0000313" key="3">
    <source>
        <dbReference type="EMBL" id="EGS24007.1"/>
    </source>
</evidence>
<dbReference type="Proteomes" id="UP000008066">
    <property type="component" value="Unassembled WGS sequence"/>
</dbReference>
<sequence length="409" mass="45323">MPQPYESSRRRGGWGPWVPLVLTVTAATVGVAAWLWSQQKEDEEDVRDLDYNTDSSSDISRYGESSRELSDIKEPLADDEEERLLSQQSQGSPTTTWAALRRTPSPQHFFDSAKRTVAAGMTAVGSALASIREEDRRDYADHETWSEVADARKEKERVVPTTPAATTSQPTKEANKRRKKVAIIVSADTQLDHSDVDGFLEHASILSHIPRLTDPSQYKLYILIYAPNLKDTALDASGTLNHPPASLSSSFSAIEHPQAGDEAKSPLVGPSSPNPAFNAIYSQAQSLVEKESMILTFTTPQGHAYILRHIQPEIIYLQESLAGENGSVVSQLQTWLRHDIVLVVGADSAHGGGLVDSESEVEKTKQKKKDGKEVVWWQREERVGRGRGVIVVDVSRVHDDWVRRVLGRE</sequence>
<dbReference type="HOGENOM" id="CLU_025740_0_0_1"/>
<dbReference type="EMBL" id="GL988032">
    <property type="protein sequence ID" value="EGS24007.1"/>
    <property type="molecule type" value="Genomic_DNA"/>
</dbReference>
<organism evidence="4">
    <name type="scientific">Chaetomium thermophilum (strain DSM 1495 / CBS 144.50 / IMI 039719)</name>
    <name type="common">Thermochaetoides thermophila</name>
    <dbReference type="NCBI Taxonomy" id="759272"/>
    <lineage>
        <taxon>Eukaryota</taxon>
        <taxon>Fungi</taxon>
        <taxon>Dikarya</taxon>
        <taxon>Ascomycota</taxon>
        <taxon>Pezizomycotina</taxon>
        <taxon>Sordariomycetes</taxon>
        <taxon>Sordariomycetidae</taxon>
        <taxon>Sordariales</taxon>
        <taxon>Chaetomiaceae</taxon>
        <taxon>Thermochaetoides</taxon>
    </lineage>
</organism>
<gene>
    <name evidence="3" type="ORF">CTHT_0007180</name>
</gene>
<dbReference type="OMA" id="VAAWIWS"/>
<evidence type="ECO:0000256" key="1">
    <source>
        <dbReference type="SAM" id="MobiDB-lite"/>
    </source>
</evidence>
<feature type="region of interest" description="Disordered" evidence="1">
    <location>
        <begin position="151"/>
        <end position="175"/>
    </location>
</feature>
<keyword evidence="2" id="KW-0472">Membrane</keyword>
<name>G0RYM1_CHATD</name>
<keyword evidence="4" id="KW-1185">Reference proteome</keyword>
<proteinExistence type="predicted"/>
<dbReference type="KEGG" id="cthr:CTHT_0007180"/>
<accession>G0RYM1</accession>
<keyword evidence="2" id="KW-0812">Transmembrane</keyword>